<feature type="region of interest" description="Disordered" evidence="1">
    <location>
        <begin position="91"/>
        <end position="113"/>
    </location>
</feature>
<organism evidence="2 3">
    <name type="scientific">Meloidogyne floridensis</name>
    <dbReference type="NCBI Taxonomy" id="298350"/>
    <lineage>
        <taxon>Eukaryota</taxon>
        <taxon>Metazoa</taxon>
        <taxon>Ecdysozoa</taxon>
        <taxon>Nematoda</taxon>
        <taxon>Chromadorea</taxon>
        <taxon>Rhabditida</taxon>
        <taxon>Tylenchina</taxon>
        <taxon>Tylenchomorpha</taxon>
        <taxon>Tylenchoidea</taxon>
        <taxon>Meloidogynidae</taxon>
        <taxon>Meloidogyninae</taxon>
        <taxon>Meloidogyne</taxon>
    </lineage>
</organism>
<accession>A0A915PEN1</accession>
<protein>
    <submittedName>
        <fullName evidence="3">Uncharacterized protein</fullName>
    </submittedName>
</protein>
<feature type="region of interest" description="Disordered" evidence="1">
    <location>
        <begin position="147"/>
        <end position="186"/>
    </location>
</feature>
<evidence type="ECO:0000313" key="3">
    <source>
        <dbReference type="WBParaSite" id="scf7180000424414.g13031"/>
    </source>
</evidence>
<dbReference type="AlphaFoldDB" id="A0A915PEN1"/>
<reference evidence="3" key="1">
    <citation type="submission" date="2022-11" db="UniProtKB">
        <authorList>
            <consortium name="WormBaseParasite"/>
        </authorList>
    </citation>
    <scope>IDENTIFICATION</scope>
</reference>
<sequence>MSVEANNTFYSKLNNDKSPKISFSSSSSSSNLTTENSEEEGENYNLSDNKEETTTSFNFYPVTSSDNKAGENDSKPQGFIKLNILWMEESKEFSDSSPTIQNKKNKNQQQPSTNITVIAESVVDEEEIIGRPNTKINSINGIPIAQRAEDNEEEEEDEDYVSGISLGEQNQNSDPFINSTAEAPFC</sequence>
<feature type="compositionally biased region" description="Acidic residues" evidence="1">
    <location>
        <begin position="150"/>
        <end position="160"/>
    </location>
</feature>
<feature type="compositionally biased region" description="Polar residues" evidence="1">
    <location>
        <begin position="167"/>
        <end position="186"/>
    </location>
</feature>
<feature type="region of interest" description="Disordered" evidence="1">
    <location>
        <begin position="1"/>
        <end position="77"/>
    </location>
</feature>
<feature type="compositionally biased region" description="Polar residues" evidence="1">
    <location>
        <begin position="54"/>
        <end position="67"/>
    </location>
</feature>
<name>A0A915PEN1_9BILA</name>
<dbReference type="WBParaSite" id="scf7180000424414.g13031">
    <property type="protein sequence ID" value="scf7180000424414.g13031"/>
    <property type="gene ID" value="scf7180000424414.g13031"/>
</dbReference>
<proteinExistence type="predicted"/>
<evidence type="ECO:0000313" key="2">
    <source>
        <dbReference type="Proteomes" id="UP000887560"/>
    </source>
</evidence>
<evidence type="ECO:0000256" key="1">
    <source>
        <dbReference type="SAM" id="MobiDB-lite"/>
    </source>
</evidence>
<keyword evidence="2" id="KW-1185">Reference proteome</keyword>
<feature type="compositionally biased region" description="Low complexity" evidence="1">
    <location>
        <begin position="22"/>
        <end position="35"/>
    </location>
</feature>
<feature type="compositionally biased region" description="Polar residues" evidence="1">
    <location>
        <begin position="1"/>
        <end position="13"/>
    </location>
</feature>
<dbReference type="Proteomes" id="UP000887560">
    <property type="component" value="Unplaced"/>
</dbReference>